<name>A0A5S9P030_9HYPH</name>
<keyword evidence="2" id="KW-1185">Reference proteome</keyword>
<dbReference type="Proteomes" id="UP000433050">
    <property type="component" value="Unassembled WGS sequence"/>
</dbReference>
<evidence type="ECO:0000313" key="1">
    <source>
        <dbReference type="EMBL" id="CAA0096394.1"/>
    </source>
</evidence>
<organism evidence="1 2">
    <name type="scientific">Starkeya nomas</name>
    <dbReference type="NCBI Taxonomy" id="2666134"/>
    <lineage>
        <taxon>Bacteria</taxon>
        <taxon>Pseudomonadati</taxon>
        <taxon>Pseudomonadota</taxon>
        <taxon>Alphaproteobacteria</taxon>
        <taxon>Hyphomicrobiales</taxon>
        <taxon>Xanthobacteraceae</taxon>
        <taxon>Starkeya</taxon>
    </lineage>
</organism>
<dbReference type="EMBL" id="CACSAS010000001">
    <property type="protein sequence ID" value="CAA0096394.1"/>
    <property type="molecule type" value="Genomic_DNA"/>
</dbReference>
<evidence type="ECO:0000313" key="2">
    <source>
        <dbReference type="Proteomes" id="UP000433050"/>
    </source>
</evidence>
<accession>A0A5S9P030</accession>
<proteinExistence type="predicted"/>
<reference evidence="1 2" key="1">
    <citation type="submission" date="2019-12" db="EMBL/GenBank/DDBJ databases">
        <authorList>
            <person name="Reyes-Prieto M."/>
        </authorList>
    </citation>
    <scope>NUCLEOTIDE SEQUENCE [LARGE SCALE GENOMIC DNA]</scope>
    <source>
        <strain evidence="1">HF14-78462</strain>
    </source>
</reference>
<dbReference type="RefSeq" id="WP_159598754.1">
    <property type="nucleotide sequence ID" value="NZ_CACSAS010000001.1"/>
</dbReference>
<dbReference type="AlphaFoldDB" id="A0A5S9P030"/>
<gene>
    <name evidence="1" type="ORF">STARVERO_02013</name>
</gene>
<sequence>MQAKLAMPLARPIVLRVDPPRTLDTFLSAIEYLNAGTLPNTVEVDTIIDQIMSAAASQDPAIIASTTDELERMLRELGQA</sequence>
<protein>
    <submittedName>
        <fullName evidence="1">Uncharacterized protein</fullName>
    </submittedName>
</protein>